<keyword evidence="2" id="KW-0479">Metal-binding</keyword>
<dbReference type="Pfam" id="PF13202">
    <property type="entry name" value="EF-hand_5"/>
    <property type="match status" value="1"/>
</dbReference>
<dbReference type="Pfam" id="PF08976">
    <property type="entry name" value="EF-hand_11"/>
    <property type="match status" value="1"/>
</dbReference>
<sequence length="931" mass="106526">MNLAAFQLRGTMAAVCIKRASSHLGIALKLPEIAHPLSRLGDPETLSVAGCSTQGDLEGRHGRTVGKGRASTRRERSRSSLQGTYKKHRLDKLDSWRKLDKWVNVDSKQWAEGRSVCRESSQVSSRPATQVTLQIDELELLLREKITSGGFYSLKQLFLANDPTGRGIVSREALIIIITKFLGRFISAKQCSSLLTRLKLNEKSTVSFGKFCSCFGEQESEDYPAWLDPVKRAGETVLRSATQAHFELKKVVWDRPFEILAMFPNKEGVVRPPELRQVLYQLGIQMEEKEFEKLWKRYDRFGGEAVTRQTLMKTLGFESRSASEEHRRALLSALSRVSSSTVPESRPKPSGRSPSKSQEQRTLSLDIEEWLKKKFAEGLKGMLAEFQRFDTNNSGKVSRDDFMQVLGRFRLHLKKEQLSLFLARCGLDEASSDVSYTDFLQQFQDRTEKGMSQRILSDPNHRFNQAGSLTCYSTVSAVEAKLINLLQSDFLSLLGDFHKMDTLKTDTVSQQQFRTAIETRFSMRMTEEELECLLEKAPLDKLGNVRYVEFLGRFDSRYWSTNDSRMCVPIYKPCSFIEMAMFIIDSNGVHNLFEDDLTVVTQFSRKTKRAGQLEDHKNRERTHFQLSKIIKDLLKNNFQAVESAFNDLDEMNTKRLSPETMYQLLKRFDIHPHISREEVDKLWGPLITNEDGTLGFLQFVRHFGFSPLSACYPNAKRVPPVKGDSDFLIRSRKLNSDTEITVEYLRAKVELLVEELWTQFQELDSSCSGFVAKEEFKDVLIGLCPELTDYQCHMIASKFGHGENRVSYVDFLHPFAEQRRHFKAASSKLLNLRSGAHSPVYNEVMLKGLSDLTLKLRQKLAGEWKSLQKACKKLDVHSTGFLLLPEFRSVLKLCNIVLDEDDIYHVMSRFDRDVTGKINYSQFISDTAKNP</sequence>
<gene>
    <name evidence="7" type="ORF">HHUSO_G16899</name>
</gene>
<feature type="domain" description="EF-hand" evidence="6">
    <location>
        <begin position="751"/>
        <end position="786"/>
    </location>
</feature>
<dbReference type="InterPro" id="IPR052603">
    <property type="entry name" value="EFCB6"/>
</dbReference>
<dbReference type="PROSITE" id="PS50222">
    <property type="entry name" value="EF_HAND_2"/>
    <property type="match status" value="2"/>
</dbReference>
<organism evidence="7 8">
    <name type="scientific">Huso huso</name>
    <name type="common">Beluga</name>
    <name type="synonym">Acipenser huso</name>
    <dbReference type="NCBI Taxonomy" id="61971"/>
    <lineage>
        <taxon>Eukaryota</taxon>
        <taxon>Metazoa</taxon>
        <taxon>Chordata</taxon>
        <taxon>Craniata</taxon>
        <taxon>Vertebrata</taxon>
        <taxon>Euteleostomi</taxon>
        <taxon>Actinopterygii</taxon>
        <taxon>Chondrostei</taxon>
        <taxon>Acipenseriformes</taxon>
        <taxon>Acipenseridae</taxon>
        <taxon>Huso</taxon>
    </lineage>
</organism>
<feature type="domain" description="EF-hand" evidence="6">
    <location>
        <begin position="377"/>
        <end position="412"/>
    </location>
</feature>
<evidence type="ECO:0000256" key="1">
    <source>
        <dbReference type="ARBA" id="ARBA00022553"/>
    </source>
</evidence>
<dbReference type="EMBL" id="JAHFZB010000014">
    <property type="protein sequence ID" value="KAK6482275.1"/>
    <property type="molecule type" value="Genomic_DNA"/>
</dbReference>
<dbReference type="InterPro" id="IPR002048">
    <property type="entry name" value="EF_hand_dom"/>
</dbReference>
<proteinExistence type="predicted"/>
<dbReference type="PANTHER" id="PTHR20875:SF8">
    <property type="entry name" value="EF-HAND CALCIUM-BINDING DOMAIN-CONTAINING PROTEIN 6-LIKE"/>
    <property type="match status" value="1"/>
</dbReference>
<evidence type="ECO:0000313" key="8">
    <source>
        <dbReference type="Proteomes" id="UP001369086"/>
    </source>
</evidence>
<comment type="caution">
    <text evidence="7">The sequence shown here is derived from an EMBL/GenBank/DDBJ whole genome shotgun (WGS) entry which is preliminary data.</text>
</comment>
<evidence type="ECO:0000256" key="2">
    <source>
        <dbReference type="ARBA" id="ARBA00022723"/>
    </source>
</evidence>
<evidence type="ECO:0000256" key="4">
    <source>
        <dbReference type="ARBA" id="ARBA00022837"/>
    </source>
</evidence>
<protein>
    <submittedName>
        <fullName evidence="7">EF-hand calcium-binding domain-containing protein 6-like isoform X1</fullName>
    </submittedName>
</protein>
<dbReference type="InterPro" id="IPR015070">
    <property type="entry name" value="EF_hand_DJBP"/>
</dbReference>
<keyword evidence="8" id="KW-1185">Reference proteome</keyword>
<dbReference type="PROSITE" id="PS00018">
    <property type="entry name" value="EF_HAND_1"/>
    <property type="match status" value="2"/>
</dbReference>
<dbReference type="Proteomes" id="UP001369086">
    <property type="component" value="Unassembled WGS sequence"/>
</dbReference>
<accession>A0ABR0ZCR4</accession>
<keyword evidence="4" id="KW-0106">Calcium</keyword>
<dbReference type="SUPFAM" id="SSF47473">
    <property type="entry name" value="EF-hand"/>
    <property type="match status" value="4"/>
</dbReference>
<evidence type="ECO:0000256" key="3">
    <source>
        <dbReference type="ARBA" id="ARBA00022737"/>
    </source>
</evidence>
<dbReference type="InterPro" id="IPR018247">
    <property type="entry name" value="EF_Hand_1_Ca_BS"/>
</dbReference>
<reference evidence="7 8" key="1">
    <citation type="submission" date="2021-05" db="EMBL/GenBank/DDBJ databases">
        <authorList>
            <person name="Zahm M."/>
            <person name="Klopp C."/>
            <person name="Cabau C."/>
            <person name="Kuhl H."/>
            <person name="Suciu R."/>
            <person name="Ciorpac M."/>
            <person name="Holostenco D."/>
            <person name="Gessner J."/>
            <person name="Wuertz S."/>
            <person name="Hohne C."/>
            <person name="Stock M."/>
            <person name="Gislard M."/>
            <person name="Lluch J."/>
            <person name="Milhes M."/>
            <person name="Lampietro C."/>
            <person name="Lopez Roques C."/>
            <person name="Donnadieu C."/>
            <person name="Du K."/>
            <person name="Schartl M."/>
            <person name="Guiguen Y."/>
        </authorList>
    </citation>
    <scope>NUCLEOTIDE SEQUENCE [LARGE SCALE GENOMIC DNA]</scope>
    <source>
        <strain evidence="7">Hh-F2</strain>
        <tissue evidence="7">Blood</tissue>
    </source>
</reference>
<dbReference type="InterPro" id="IPR011992">
    <property type="entry name" value="EF-hand-dom_pair"/>
</dbReference>
<evidence type="ECO:0000259" key="6">
    <source>
        <dbReference type="PROSITE" id="PS50222"/>
    </source>
</evidence>
<feature type="region of interest" description="Disordered" evidence="5">
    <location>
        <begin position="52"/>
        <end position="81"/>
    </location>
</feature>
<feature type="compositionally biased region" description="Low complexity" evidence="5">
    <location>
        <begin position="335"/>
        <end position="357"/>
    </location>
</feature>
<dbReference type="PANTHER" id="PTHR20875">
    <property type="entry name" value="EF-HAND CALCIUM-BINDING DOMAIN-CONTAINING PROTEIN 6-RELATED"/>
    <property type="match status" value="1"/>
</dbReference>
<keyword evidence="1" id="KW-0597">Phosphoprotein</keyword>
<evidence type="ECO:0000256" key="5">
    <source>
        <dbReference type="SAM" id="MobiDB-lite"/>
    </source>
</evidence>
<feature type="region of interest" description="Disordered" evidence="5">
    <location>
        <begin position="335"/>
        <end position="361"/>
    </location>
</feature>
<dbReference type="Gene3D" id="1.10.238.10">
    <property type="entry name" value="EF-hand"/>
    <property type="match status" value="6"/>
</dbReference>
<keyword evidence="3" id="KW-0677">Repeat</keyword>
<name>A0ABR0ZCR4_HUSHU</name>
<dbReference type="SMART" id="SM00054">
    <property type="entry name" value="EFh"/>
    <property type="match status" value="6"/>
</dbReference>
<evidence type="ECO:0000313" key="7">
    <source>
        <dbReference type="EMBL" id="KAK6482275.1"/>
    </source>
</evidence>